<evidence type="ECO:0000313" key="3">
    <source>
        <dbReference type="Proteomes" id="UP001365128"/>
    </source>
</evidence>
<name>A0ABR1MFR3_9PEZI</name>
<protein>
    <submittedName>
        <fullName evidence="2">Uncharacterized protein</fullName>
    </submittedName>
</protein>
<feature type="transmembrane region" description="Helical" evidence="1">
    <location>
        <begin position="78"/>
        <end position="99"/>
    </location>
</feature>
<dbReference type="EMBL" id="JBBPDW010000017">
    <property type="protein sequence ID" value="KAK7545578.1"/>
    <property type="molecule type" value="Genomic_DNA"/>
</dbReference>
<evidence type="ECO:0000313" key="2">
    <source>
        <dbReference type="EMBL" id="KAK7545578.1"/>
    </source>
</evidence>
<keyword evidence="1" id="KW-0812">Transmembrane</keyword>
<accession>A0ABR1MFR3</accession>
<gene>
    <name evidence="2" type="ORF">IWX46DRAFT_104051</name>
</gene>
<evidence type="ECO:0000256" key="1">
    <source>
        <dbReference type="SAM" id="Phobius"/>
    </source>
</evidence>
<dbReference type="Proteomes" id="UP001365128">
    <property type="component" value="Unassembled WGS sequence"/>
</dbReference>
<keyword evidence="3" id="KW-1185">Reference proteome</keyword>
<sequence length="118" mass="12661">MGPPRTYRSLTCCFPGGLFHPFGIARLWIGERRSLVSVTSVAGGSRSDLGGKYTACEASNKTVFITDFGGAGALGLGFVNGFVEVLVIAAVHIVLHLVARYVECQRLHNTCLHLKTSH</sequence>
<comment type="caution">
    <text evidence="2">The sequence shown here is derived from an EMBL/GenBank/DDBJ whole genome shotgun (WGS) entry which is preliminary data.</text>
</comment>
<keyword evidence="1" id="KW-1133">Transmembrane helix</keyword>
<reference evidence="2 3" key="1">
    <citation type="submission" date="2024-04" db="EMBL/GenBank/DDBJ databases">
        <title>Phyllosticta paracitricarpa is synonymous to the EU quarantine fungus P. citricarpa based on phylogenomic analyses.</title>
        <authorList>
            <consortium name="Lawrence Berkeley National Laboratory"/>
            <person name="Van Ingen-Buijs V.A."/>
            <person name="Van Westerhoven A.C."/>
            <person name="Haridas S."/>
            <person name="Skiadas P."/>
            <person name="Martin F."/>
            <person name="Groenewald J.Z."/>
            <person name="Crous P.W."/>
            <person name="Seidl M.F."/>
        </authorList>
    </citation>
    <scope>NUCLEOTIDE SEQUENCE [LARGE SCALE GENOMIC DNA]</scope>
    <source>
        <strain evidence="2 3">CBS 122670</strain>
    </source>
</reference>
<organism evidence="2 3">
    <name type="scientific">Phyllosticta citricarpa</name>
    <dbReference type="NCBI Taxonomy" id="55181"/>
    <lineage>
        <taxon>Eukaryota</taxon>
        <taxon>Fungi</taxon>
        <taxon>Dikarya</taxon>
        <taxon>Ascomycota</taxon>
        <taxon>Pezizomycotina</taxon>
        <taxon>Dothideomycetes</taxon>
        <taxon>Dothideomycetes incertae sedis</taxon>
        <taxon>Botryosphaeriales</taxon>
        <taxon>Phyllostictaceae</taxon>
        <taxon>Phyllosticta</taxon>
    </lineage>
</organism>
<keyword evidence="1" id="KW-0472">Membrane</keyword>
<proteinExistence type="predicted"/>